<dbReference type="PANTHER" id="PTHR31285:SF0">
    <property type="entry name" value="NICOTINAMIDE MONONUCLEOTIDE ADENYLYLTRANSFERASE"/>
    <property type="match status" value="1"/>
</dbReference>
<dbReference type="GO" id="GO:0005737">
    <property type="term" value="C:cytoplasm"/>
    <property type="evidence" value="ECO:0007669"/>
    <property type="project" value="TreeGrafter"/>
</dbReference>
<keyword evidence="11" id="KW-1185">Reference proteome</keyword>
<dbReference type="Gene3D" id="3.40.50.620">
    <property type="entry name" value="HUPs"/>
    <property type="match status" value="1"/>
</dbReference>
<feature type="domain" description="Cytidyltransferase-like" evidence="9">
    <location>
        <begin position="52"/>
        <end position="248"/>
    </location>
</feature>
<keyword evidence="3 10" id="KW-0808">Transferase</keyword>
<dbReference type="GO" id="GO:0016887">
    <property type="term" value="F:ATP hydrolysis activity"/>
    <property type="evidence" value="ECO:0007669"/>
    <property type="project" value="TreeGrafter"/>
</dbReference>
<keyword evidence="6" id="KW-0067">ATP-binding</keyword>
<dbReference type="CDD" id="cd02165">
    <property type="entry name" value="NMNAT"/>
    <property type="match status" value="1"/>
</dbReference>
<evidence type="ECO:0000256" key="8">
    <source>
        <dbReference type="ARBA" id="ARBA00049001"/>
    </source>
</evidence>
<dbReference type="GO" id="GO:0005524">
    <property type="term" value="F:ATP binding"/>
    <property type="evidence" value="ECO:0007669"/>
    <property type="project" value="UniProtKB-KW"/>
</dbReference>
<keyword evidence="7" id="KW-0520">NAD</keyword>
<accession>A0A317SE06</accession>
<dbReference type="UniPathway" id="UPA00253">
    <property type="reaction ID" value="UER00600"/>
</dbReference>
<keyword evidence="2" id="KW-0662">Pyridine nucleotide biosynthesis</keyword>
<protein>
    <submittedName>
        <fullName evidence="10">Nucleotidylyl transferase</fullName>
    </submittedName>
</protein>
<evidence type="ECO:0000259" key="9">
    <source>
        <dbReference type="Pfam" id="PF01467"/>
    </source>
</evidence>
<dbReference type="InterPro" id="IPR014729">
    <property type="entry name" value="Rossmann-like_a/b/a_fold"/>
</dbReference>
<dbReference type="GO" id="GO:0009435">
    <property type="term" value="P:NAD+ biosynthetic process"/>
    <property type="evidence" value="ECO:0007669"/>
    <property type="project" value="UniProtKB-UniPathway"/>
</dbReference>
<dbReference type="GO" id="GO:0005634">
    <property type="term" value="C:nucleus"/>
    <property type="evidence" value="ECO:0007669"/>
    <property type="project" value="TreeGrafter"/>
</dbReference>
<proteinExistence type="predicted"/>
<keyword evidence="5" id="KW-0547">Nucleotide-binding</keyword>
<evidence type="ECO:0000313" key="11">
    <source>
        <dbReference type="Proteomes" id="UP000246991"/>
    </source>
</evidence>
<gene>
    <name evidence="10" type="ORF">C7212DRAFT_287492</name>
</gene>
<dbReference type="AlphaFoldDB" id="A0A317SE06"/>
<name>A0A317SE06_9PEZI</name>
<dbReference type="InterPro" id="IPR005248">
    <property type="entry name" value="NadD/NMNAT"/>
</dbReference>
<evidence type="ECO:0000313" key="10">
    <source>
        <dbReference type="EMBL" id="PWW71947.1"/>
    </source>
</evidence>
<evidence type="ECO:0000256" key="1">
    <source>
        <dbReference type="ARBA" id="ARBA00004790"/>
    </source>
</evidence>
<dbReference type="Proteomes" id="UP000246991">
    <property type="component" value="Unassembled WGS sequence"/>
</dbReference>
<dbReference type="PANTHER" id="PTHR31285">
    <property type="entry name" value="NICOTINAMIDE MONONUCLEOTIDE ADENYLYLTRANSFERASE"/>
    <property type="match status" value="1"/>
</dbReference>
<dbReference type="OrthoDB" id="5591297at2759"/>
<dbReference type="STRING" id="42249.A0A317SE06"/>
<comment type="catalytic activity">
    <reaction evidence="8">
        <text>beta-nicotinamide D-ribonucleotide + ATP + H(+) = diphosphate + NAD(+)</text>
        <dbReference type="Rhea" id="RHEA:21360"/>
        <dbReference type="ChEBI" id="CHEBI:14649"/>
        <dbReference type="ChEBI" id="CHEBI:15378"/>
        <dbReference type="ChEBI" id="CHEBI:30616"/>
        <dbReference type="ChEBI" id="CHEBI:33019"/>
        <dbReference type="ChEBI" id="CHEBI:57540"/>
        <dbReference type="EC" id="2.7.7.1"/>
    </reaction>
</comment>
<dbReference type="SUPFAM" id="SSF52374">
    <property type="entry name" value="Nucleotidylyl transferase"/>
    <property type="match status" value="1"/>
</dbReference>
<comment type="caution">
    <text evidence="10">The sequence shown here is derived from an EMBL/GenBank/DDBJ whole genome shotgun (WGS) entry which is preliminary data.</text>
</comment>
<sequence>MPISGESATAMALSLSLLRSELSSFTASSASLRLIQSTAPLTVAAKTLFVLDSSFNPPTRAHLNIALSSFKGKSAESVKEERLLLLLATQNADKAPKPAPFEERLSMISMFASDILSSLAPLSPAIDIAVTKHAKFLDKSEELTKHYPDVTEQVYLTGFDTLIRILDTRYYPVAHTLEPLESFFRNNRIRCMYRLGDRWGGREGQDEYLRNIRNGSREAEGCRKEWAERIEFIGNGNNTPVSSTRVREAIRNKEESVLHELLTEGVKSWLRERDDVYTQG</sequence>
<reference evidence="10 11" key="1">
    <citation type="submission" date="2018-03" db="EMBL/GenBank/DDBJ databases">
        <title>Genomes of Pezizomycetes fungi and the evolution of truffles.</title>
        <authorList>
            <person name="Murat C."/>
            <person name="Payen T."/>
            <person name="Noel B."/>
            <person name="Kuo A."/>
            <person name="Martin F.M."/>
        </authorList>
    </citation>
    <scope>NUCLEOTIDE SEQUENCE [LARGE SCALE GENOMIC DNA]</scope>
    <source>
        <strain evidence="10">091103-1</strain>
    </source>
</reference>
<evidence type="ECO:0000256" key="7">
    <source>
        <dbReference type="ARBA" id="ARBA00023027"/>
    </source>
</evidence>
<evidence type="ECO:0000256" key="4">
    <source>
        <dbReference type="ARBA" id="ARBA00022695"/>
    </source>
</evidence>
<evidence type="ECO:0000256" key="5">
    <source>
        <dbReference type="ARBA" id="ARBA00022741"/>
    </source>
</evidence>
<evidence type="ECO:0000256" key="2">
    <source>
        <dbReference type="ARBA" id="ARBA00022642"/>
    </source>
</evidence>
<organism evidence="10 11">
    <name type="scientific">Tuber magnatum</name>
    <name type="common">white Piedmont truffle</name>
    <dbReference type="NCBI Taxonomy" id="42249"/>
    <lineage>
        <taxon>Eukaryota</taxon>
        <taxon>Fungi</taxon>
        <taxon>Dikarya</taxon>
        <taxon>Ascomycota</taxon>
        <taxon>Pezizomycotina</taxon>
        <taxon>Pezizomycetes</taxon>
        <taxon>Pezizales</taxon>
        <taxon>Tuberaceae</taxon>
        <taxon>Tuber</taxon>
    </lineage>
</organism>
<dbReference type="GO" id="GO:0000309">
    <property type="term" value="F:nicotinamide-nucleotide adenylyltransferase activity"/>
    <property type="evidence" value="ECO:0007669"/>
    <property type="project" value="UniProtKB-EC"/>
</dbReference>
<dbReference type="EMBL" id="PYWC01000127">
    <property type="protein sequence ID" value="PWW71947.1"/>
    <property type="molecule type" value="Genomic_DNA"/>
</dbReference>
<comment type="pathway">
    <text evidence="1">Cofactor biosynthesis; NAD(+) biosynthesis.</text>
</comment>
<keyword evidence="4" id="KW-0548">Nucleotidyltransferase</keyword>
<dbReference type="Pfam" id="PF01467">
    <property type="entry name" value="CTP_transf_like"/>
    <property type="match status" value="1"/>
</dbReference>
<dbReference type="InterPro" id="IPR004821">
    <property type="entry name" value="Cyt_trans-like"/>
</dbReference>
<evidence type="ECO:0000256" key="6">
    <source>
        <dbReference type="ARBA" id="ARBA00022840"/>
    </source>
</evidence>
<evidence type="ECO:0000256" key="3">
    <source>
        <dbReference type="ARBA" id="ARBA00022679"/>
    </source>
</evidence>